<keyword evidence="2" id="KW-1185">Reference proteome</keyword>
<proteinExistence type="predicted"/>
<gene>
    <name evidence="1" type="ORF">KC19_6G119100</name>
</gene>
<name>A0A8T0HHF9_CERPU</name>
<protein>
    <submittedName>
        <fullName evidence="1">Uncharacterized protein</fullName>
    </submittedName>
</protein>
<dbReference type="Proteomes" id="UP000822688">
    <property type="component" value="Chromosome 6"/>
</dbReference>
<sequence length="271" mass="30637">MLHFANSLRSTPHRLSILLLSSAAHACIVERILSGNSDSIKLVQVFVFSIGSMERTPREGHARDRSGWFWSRSGLSGLGRQVLVRTTEPEITNLPVFYLSDRLAGQVQTELDPHAMIVEFLKKLVDDIEEIAGQTFDREPDSAVYEELDLVDRCVWTLLLLQGELIPGLRHKCLMCKRTAEPILISLQRDQALMGVRVEGTVMKLSLMANRRDYDPPKLCGFHDFELTLALNAIVRVVPRHDIRSSGRHLSSQLVSWFLAKFVNPDIPLEI</sequence>
<dbReference type="EMBL" id="CM026427">
    <property type="protein sequence ID" value="KAG0569834.1"/>
    <property type="molecule type" value="Genomic_DNA"/>
</dbReference>
<comment type="caution">
    <text evidence="1">The sequence shown here is derived from an EMBL/GenBank/DDBJ whole genome shotgun (WGS) entry which is preliminary data.</text>
</comment>
<dbReference type="AlphaFoldDB" id="A0A8T0HHF9"/>
<evidence type="ECO:0000313" key="2">
    <source>
        <dbReference type="Proteomes" id="UP000822688"/>
    </source>
</evidence>
<organism evidence="1 2">
    <name type="scientific">Ceratodon purpureus</name>
    <name type="common">Fire moss</name>
    <name type="synonym">Dicranum purpureum</name>
    <dbReference type="NCBI Taxonomy" id="3225"/>
    <lineage>
        <taxon>Eukaryota</taxon>
        <taxon>Viridiplantae</taxon>
        <taxon>Streptophyta</taxon>
        <taxon>Embryophyta</taxon>
        <taxon>Bryophyta</taxon>
        <taxon>Bryophytina</taxon>
        <taxon>Bryopsida</taxon>
        <taxon>Dicranidae</taxon>
        <taxon>Pseudoditrichales</taxon>
        <taxon>Ditrichaceae</taxon>
        <taxon>Ceratodon</taxon>
    </lineage>
</organism>
<reference evidence="1 2" key="1">
    <citation type="submission" date="2020-06" db="EMBL/GenBank/DDBJ databases">
        <title>WGS assembly of Ceratodon purpureus strain R40.</title>
        <authorList>
            <person name="Carey S.B."/>
            <person name="Jenkins J."/>
            <person name="Shu S."/>
            <person name="Lovell J.T."/>
            <person name="Sreedasyam A."/>
            <person name="Maumus F."/>
            <person name="Tiley G.P."/>
            <person name="Fernandez-Pozo N."/>
            <person name="Barry K."/>
            <person name="Chen C."/>
            <person name="Wang M."/>
            <person name="Lipzen A."/>
            <person name="Daum C."/>
            <person name="Saski C.A."/>
            <person name="Payton A.C."/>
            <person name="Mcbreen J.C."/>
            <person name="Conrad R.E."/>
            <person name="Kollar L.M."/>
            <person name="Olsson S."/>
            <person name="Huttunen S."/>
            <person name="Landis J.B."/>
            <person name="Wickett N.J."/>
            <person name="Johnson M.G."/>
            <person name="Rensing S.A."/>
            <person name="Grimwood J."/>
            <person name="Schmutz J."/>
            <person name="Mcdaniel S.F."/>
        </authorList>
    </citation>
    <scope>NUCLEOTIDE SEQUENCE [LARGE SCALE GENOMIC DNA]</scope>
    <source>
        <strain evidence="1 2">R40</strain>
    </source>
</reference>
<evidence type="ECO:0000313" key="1">
    <source>
        <dbReference type="EMBL" id="KAG0569834.1"/>
    </source>
</evidence>
<accession>A0A8T0HHF9</accession>